<dbReference type="SUPFAM" id="SSF48452">
    <property type="entry name" value="TPR-like"/>
    <property type="match status" value="1"/>
</dbReference>
<sequence>MKRFDNVKVVFMIALSLTISSCKKSFLEKVPKGVLVATTYEDYDKLMNNTSYYIYNNAGPWQPAMLMGDEVSAEDANYNQEGMEQAGFFFQWEKNIFIANASSFQPLDNPGFLSRFLGELYTVNMIVNGVNGASGGSAQQKLDIQAQAKVTRAFIQFQLLNYFTKPYSAATASTDLGFPIIRTAEATATDFKRGTLQQSYDAIIDDISSSIPNLKIQPAFPTRMSKSAAEALLGKIYLFMGRNAEALKQFNDAFSDLSKMSNPPRLYDYNETFAANGSFLPISPVSGPNSPFNNSTDIIESLVAKMSYSGSYNGNGYSNDFLTISPQTVALYENSDWRLQFYTDLQADFNPIPVSGGNVRLRKYGLRFARIGMQLSELYLLRAEARARAGDLSGAKEDVEALRVKRMPAAQAVVPTLIAGNKEALIKFIIEERIREFAVEGYRWFDMRRLSVDPLFANQPAAKHIRYAADGTVFKEFTLTPARLTLKIPPPYLNAHPEMQDNP</sequence>
<evidence type="ECO:0000256" key="2">
    <source>
        <dbReference type="ARBA" id="ARBA00006275"/>
    </source>
</evidence>
<organism evidence="8 9">
    <name type="scientific">Pedobacter steynii</name>
    <dbReference type="NCBI Taxonomy" id="430522"/>
    <lineage>
        <taxon>Bacteria</taxon>
        <taxon>Pseudomonadati</taxon>
        <taxon>Bacteroidota</taxon>
        <taxon>Sphingobacteriia</taxon>
        <taxon>Sphingobacteriales</taxon>
        <taxon>Sphingobacteriaceae</taxon>
        <taxon>Pedobacter</taxon>
    </lineage>
</organism>
<evidence type="ECO:0000256" key="1">
    <source>
        <dbReference type="ARBA" id="ARBA00004442"/>
    </source>
</evidence>
<feature type="domain" description="RagB/SusD" evidence="6">
    <location>
        <begin position="373"/>
        <end position="450"/>
    </location>
</feature>
<comment type="similarity">
    <text evidence="2">Belongs to the SusD family.</text>
</comment>
<keyword evidence="4" id="KW-0472">Membrane</keyword>
<dbReference type="RefSeq" id="WP_074605407.1">
    <property type="nucleotide sequence ID" value="NZ_FNGY01000002.1"/>
</dbReference>
<keyword evidence="5" id="KW-0998">Cell outer membrane</keyword>
<evidence type="ECO:0000256" key="4">
    <source>
        <dbReference type="ARBA" id="ARBA00023136"/>
    </source>
</evidence>
<dbReference type="OrthoDB" id="697229at2"/>
<dbReference type="Pfam" id="PF07980">
    <property type="entry name" value="SusD_RagB"/>
    <property type="match status" value="1"/>
</dbReference>
<keyword evidence="3" id="KW-0732">Signal</keyword>
<accession>A0A1G9P5S2</accession>
<evidence type="ECO:0000313" key="9">
    <source>
        <dbReference type="Proteomes" id="UP000183200"/>
    </source>
</evidence>
<dbReference type="Pfam" id="PF14322">
    <property type="entry name" value="SusD-like_3"/>
    <property type="match status" value="1"/>
</dbReference>
<reference evidence="9" key="1">
    <citation type="submission" date="2016-10" db="EMBL/GenBank/DDBJ databases">
        <authorList>
            <person name="Varghese N."/>
            <person name="Submissions S."/>
        </authorList>
    </citation>
    <scope>NUCLEOTIDE SEQUENCE [LARGE SCALE GENOMIC DNA]</scope>
    <source>
        <strain evidence="9">DSM 19110</strain>
    </source>
</reference>
<dbReference type="GO" id="GO:0009279">
    <property type="term" value="C:cell outer membrane"/>
    <property type="evidence" value="ECO:0007669"/>
    <property type="project" value="UniProtKB-SubCell"/>
</dbReference>
<dbReference type="PROSITE" id="PS51257">
    <property type="entry name" value="PROKAR_LIPOPROTEIN"/>
    <property type="match status" value="1"/>
</dbReference>
<keyword evidence="9" id="KW-1185">Reference proteome</keyword>
<gene>
    <name evidence="8" type="ORF">SAMN05421820_102552</name>
</gene>
<evidence type="ECO:0000259" key="6">
    <source>
        <dbReference type="Pfam" id="PF07980"/>
    </source>
</evidence>
<name>A0A1G9P5S2_9SPHI</name>
<dbReference type="Gene3D" id="1.25.40.390">
    <property type="match status" value="1"/>
</dbReference>
<protein>
    <submittedName>
        <fullName evidence="8">SusD family protein</fullName>
    </submittedName>
</protein>
<dbReference type="InterPro" id="IPR033985">
    <property type="entry name" value="SusD-like_N"/>
</dbReference>
<proteinExistence type="inferred from homology"/>
<evidence type="ECO:0000259" key="7">
    <source>
        <dbReference type="Pfam" id="PF14322"/>
    </source>
</evidence>
<evidence type="ECO:0000313" key="8">
    <source>
        <dbReference type="EMBL" id="SDL94079.1"/>
    </source>
</evidence>
<dbReference type="InterPro" id="IPR011990">
    <property type="entry name" value="TPR-like_helical_dom_sf"/>
</dbReference>
<dbReference type="Proteomes" id="UP000183200">
    <property type="component" value="Unassembled WGS sequence"/>
</dbReference>
<comment type="subcellular location">
    <subcellularLocation>
        <location evidence="1">Cell outer membrane</location>
    </subcellularLocation>
</comment>
<feature type="domain" description="SusD-like N-terminal" evidence="7">
    <location>
        <begin position="120"/>
        <end position="238"/>
    </location>
</feature>
<evidence type="ECO:0000256" key="3">
    <source>
        <dbReference type="ARBA" id="ARBA00022729"/>
    </source>
</evidence>
<evidence type="ECO:0000256" key="5">
    <source>
        <dbReference type="ARBA" id="ARBA00023237"/>
    </source>
</evidence>
<dbReference type="InterPro" id="IPR012944">
    <property type="entry name" value="SusD_RagB_dom"/>
</dbReference>
<dbReference type="EMBL" id="FNGY01000002">
    <property type="protein sequence ID" value="SDL94079.1"/>
    <property type="molecule type" value="Genomic_DNA"/>
</dbReference>
<dbReference type="AlphaFoldDB" id="A0A1G9P5S2"/>